<proteinExistence type="predicted"/>
<dbReference type="RefSeq" id="WP_425345234.1">
    <property type="nucleotide sequence ID" value="NZ_JBGUBD010000004.1"/>
</dbReference>
<gene>
    <name evidence="2" type="ORF">ACERK3_08380</name>
</gene>
<protein>
    <submittedName>
        <fullName evidence="2">Uncharacterized protein</fullName>
    </submittedName>
</protein>
<evidence type="ECO:0000313" key="2">
    <source>
        <dbReference type="EMBL" id="MFA9478311.1"/>
    </source>
</evidence>
<name>A0ABV4U457_9BACT</name>
<accession>A0ABV4U457</accession>
<dbReference type="Proteomes" id="UP001575105">
    <property type="component" value="Unassembled WGS sequence"/>
</dbReference>
<keyword evidence="3" id="KW-1185">Reference proteome</keyword>
<dbReference type="EMBL" id="JBGUBD010000004">
    <property type="protein sequence ID" value="MFA9478311.1"/>
    <property type="molecule type" value="Genomic_DNA"/>
</dbReference>
<evidence type="ECO:0000313" key="3">
    <source>
        <dbReference type="Proteomes" id="UP001575105"/>
    </source>
</evidence>
<organism evidence="2 3">
    <name type="scientific">Natronomicrosphaera hydrolytica</name>
    <dbReference type="NCBI Taxonomy" id="3242702"/>
    <lineage>
        <taxon>Bacteria</taxon>
        <taxon>Pseudomonadati</taxon>
        <taxon>Planctomycetota</taxon>
        <taxon>Phycisphaerae</taxon>
        <taxon>Phycisphaerales</taxon>
        <taxon>Phycisphaeraceae</taxon>
        <taxon>Natronomicrosphaera</taxon>
    </lineage>
</organism>
<keyword evidence="1" id="KW-0812">Transmembrane</keyword>
<reference evidence="2 3" key="1">
    <citation type="submission" date="2024-08" db="EMBL/GenBank/DDBJ databases">
        <title>Whole-genome sequencing of halo(alkali)philic microorganisms from hypersaline lakes.</title>
        <authorList>
            <person name="Sorokin D.Y."/>
            <person name="Merkel A.Y."/>
            <person name="Messina E."/>
            <person name="Yakimov M."/>
        </authorList>
    </citation>
    <scope>NUCLEOTIDE SEQUENCE [LARGE SCALE GENOMIC DNA]</scope>
    <source>
        <strain evidence="2 3">AB-hyl4</strain>
    </source>
</reference>
<feature type="transmembrane region" description="Helical" evidence="1">
    <location>
        <begin position="6"/>
        <end position="26"/>
    </location>
</feature>
<evidence type="ECO:0000256" key="1">
    <source>
        <dbReference type="SAM" id="Phobius"/>
    </source>
</evidence>
<sequence>MLDTISLFAMVGVLAVLLHVGGVVSLSPQPMVQAMMGESPIVRAEIEQRELERAMELAQQKYAPARLAMAGGR</sequence>
<keyword evidence="1" id="KW-1133">Transmembrane helix</keyword>
<keyword evidence="1" id="KW-0472">Membrane</keyword>
<comment type="caution">
    <text evidence="2">The sequence shown here is derived from an EMBL/GenBank/DDBJ whole genome shotgun (WGS) entry which is preliminary data.</text>
</comment>